<feature type="region of interest" description="Disordered" evidence="1">
    <location>
        <begin position="1"/>
        <end position="33"/>
    </location>
</feature>
<gene>
    <name evidence="2" type="ORF">BO225_05375</name>
</gene>
<proteinExistence type="predicted"/>
<comment type="caution">
    <text evidence="2">The sequence shown here is derived from an EMBL/GenBank/DDBJ whole genome shotgun (WGS) entry which is preliminary data.</text>
</comment>
<evidence type="ECO:0000313" key="2">
    <source>
        <dbReference type="EMBL" id="OLU46602.1"/>
    </source>
</evidence>
<reference evidence="2 3" key="1">
    <citation type="submission" date="2016-11" db="EMBL/GenBank/DDBJ databases">
        <title>Description of two novel members of the family Erysipelotrichaceae: Ileibacterium lipovorans gen. nov., sp. nov. and Dubosiella newyorkensis, gen. nov., sp. nov.</title>
        <authorList>
            <person name="Cox L.M."/>
            <person name="Sohn J."/>
            <person name="Tyrrell K.L."/>
            <person name="Citron D.M."/>
            <person name="Lawson P.A."/>
            <person name="Patel N.B."/>
            <person name="Iizumi T."/>
            <person name="Perez-Perez G.I."/>
            <person name="Goldstein E.J."/>
            <person name="Blaser M.J."/>
        </authorList>
    </citation>
    <scope>NUCLEOTIDE SEQUENCE [LARGE SCALE GENOMIC DNA]</scope>
    <source>
        <strain evidence="2 3">NYU-BL-A4</strain>
    </source>
</reference>
<accession>A0A1U7NMT3</accession>
<evidence type="ECO:0000313" key="3">
    <source>
        <dbReference type="Proteomes" id="UP000186705"/>
    </source>
</evidence>
<dbReference type="AlphaFoldDB" id="A0A1U7NMT3"/>
<keyword evidence="3" id="KW-1185">Reference proteome</keyword>
<dbReference type="STRING" id="1862672.BO225_05375"/>
<name>A0A1U7NMT3_9FIRM</name>
<evidence type="ECO:0000256" key="1">
    <source>
        <dbReference type="SAM" id="MobiDB-lite"/>
    </source>
</evidence>
<dbReference type="Proteomes" id="UP000186705">
    <property type="component" value="Unassembled WGS sequence"/>
</dbReference>
<protein>
    <submittedName>
        <fullName evidence="2">Uncharacterized protein</fullName>
    </submittedName>
</protein>
<sequence>MGLTHSGIELTEEQAKSPLPMPTTTSPSHSNGRLLDLIEKKTEKEVQIDALTLSLQQADVVKKLSVEDQRLLQDLYHSCRSAEDVAGDHGYSKRGMYKHINVVIEKVL</sequence>
<dbReference type="EMBL" id="MPKA01000062">
    <property type="protein sequence ID" value="OLU46602.1"/>
    <property type="molecule type" value="Genomic_DNA"/>
</dbReference>
<organism evidence="2 3">
    <name type="scientific">Dubosiella newyorkensis</name>
    <dbReference type="NCBI Taxonomy" id="1862672"/>
    <lineage>
        <taxon>Bacteria</taxon>
        <taxon>Bacillati</taxon>
        <taxon>Bacillota</taxon>
        <taxon>Erysipelotrichia</taxon>
        <taxon>Erysipelotrichales</taxon>
        <taxon>Erysipelotrichaceae</taxon>
        <taxon>Dubosiella</taxon>
    </lineage>
</organism>